<gene>
    <name evidence="15" type="primary">phoQ_1</name>
    <name evidence="15" type="ORF">MET9862_01067</name>
</gene>
<dbReference type="InterPro" id="IPR050428">
    <property type="entry name" value="TCS_sensor_his_kinase"/>
</dbReference>
<keyword evidence="16" id="KW-1185">Reference proteome</keyword>
<evidence type="ECO:0000256" key="7">
    <source>
        <dbReference type="ARBA" id="ARBA00022777"/>
    </source>
</evidence>
<keyword evidence="5 15" id="KW-0808">Transferase</keyword>
<dbReference type="InterPro" id="IPR005467">
    <property type="entry name" value="His_kinase_dom"/>
</dbReference>
<comment type="subcellular location">
    <subcellularLocation>
        <location evidence="2">Membrane</location>
    </subcellularLocation>
</comment>
<evidence type="ECO:0000256" key="11">
    <source>
        <dbReference type="SAM" id="MobiDB-lite"/>
    </source>
</evidence>
<evidence type="ECO:0000259" key="14">
    <source>
        <dbReference type="PROSITE" id="PS50885"/>
    </source>
</evidence>
<dbReference type="PANTHER" id="PTHR45436:SF5">
    <property type="entry name" value="SENSOR HISTIDINE KINASE TRCS"/>
    <property type="match status" value="1"/>
</dbReference>
<dbReference type="PRINTS" id="PR00344">
    <property type="entry name" value="BCTRLSENSOR"/>
</dbReference>
<evidence type="ECO:0000256" key="9">
    <source>
        <dbReference type="ARBA" id="ARBA00023012"/>
    </source>
</evidence>
<keyword evidence="8 12" id="KW-1133">Transmembrane helix</keyword>
<dbReference type="InterPro" id="IPR036890">
    <property type="entry name" value="HATPase_C_sf"/>
</dbReference>
<keyword evidence="7" id="KW-0418">Kinase</keyword>
<comment type="catalytic activity">
    <reaction evidence="1">
        <text>ATP + protein L-histidine = ADP + protein N-phospho-L-histidine.</text>
        <dbReference type="EC" id="2.7.13.3"/>
    </reaction>
</comment>
<evidence type="ECO:0000256" key="10">
    <source>
        <dbReference type="ARBA" id="ARBA00023136"/>
    </source>
</evidence>
<keyword evidence="6 12" id="KW-0812">Transmembrane</keyword>
<reference evidence="15 16" key="1">
    <citation type="submission" date="2019-06" db="EMBL/GenBank/DDBJ databases">
        <authorList>
            <person name="Rodrigo-Torres L."/>
            <person name="Arahal R. D."/>
            <person name="Lucena T."/>
        </authorList>
    </citation>
    <scope>NUCLEOTIDE SEQUENCE [LARGE SCALE GENOMIC DNA]</scope>
    <source>
        <strain evidence="15 16">SB0023/3</strain>
    </source>
</reference>
<evidence type="ECO:0000256" key="5">
    <source>
        <dbReference type="ARBA" id="ARBA00022679"/>
    </source>
</evidence>
<evidence type="ECO:0000313" key="15">
    <source>
        <dbReference type="EMBL" id="VUD70498.1"/>
    </source>
</evidence>
<feature type="transmembrane region" description="Helical" evidence="12">
    <location>
        <begin position="30"/>
        <end position="53"/>
    </location>
</feature>
<feature type="domain" description="Histidine kinase" evidence="13">
    <location>
        <begin position="290"/>
        <end position="488"/>
    </location>
</feature>
<name>A0A509E8S2_9HYPH</name>
<keyword evidence="4" id="KW-0597">Phosphoprotein</keyword>
<dbReference type="SUPFAM" id="SSF55874">
    <property type="entry name" value="ATPase domain of HSP90 chaperone/DNA topoisomerase II/histidine kinase"/>
    <property type="match status" value="1"/>
</dbReference>
<dbReference type="EMBL" id="CABFPH010000009">
    <property type="protein sequence ID" value="VUD70498.1"/>
    <property type="molecule type" value="Genomic_DNA"/>
</dbReference>
<dbReference type="Pfam" id="PF02518">
    <property type="entry name" value="HATPase_c"/>
    <property type="match status" value="1"/>
</dbReference>
<dbReference type="Gene3D" id="3.30.565.10">
    <property type="entry name" value="Histidine kinase-like ATPase, C-terminal domain"/>
    <property type="match status" value="1"/>
</dbReference>
<dbReference type="GO" id="GO:0000160">
    <property type="term" value="P:phosphorelay signal transduction system"/>
    <property type="evidence" value="ECO:0007669"/>
    <property type="project" value="UniProtKB-KW"/>
</dbReference>
<dbReference type="PROSITE" id="PS50109">
    <property type="entry name" value="HIS_KIN"/>
    <property type="match status" value="1"/>
</dbReference>
<feature type="compositionally biased region" description="Gly residues" evidence="11">
    <location>
        <begin position="101"/>
        <end position="113"/>
    </location>
</feature>
<accession>A0A509E8S2</accession>
<feature type="compositionally biased region" description="Basic and acidic residues" evidence="11">
    <location>
        <begin position="87"/>
        <end position="98"/>
    </location>
</feature>
<dbReference type="InterPro" id="IPR004358">
    <property type="entry name" value="Sig_transdc_His_kin-like_C"/>
</dbReference>
<dbReference type="InterPro" id="IPR003594">
    <property type="entry name" value="HATPase_dom"/>
</dbReference>
<feature type="domain" description="HAMP" evidence="14">
    <location>
        <begin position="231"/>
        <end position="282"/>
    </location>
</feature>
<proteinExistence type="predicted"/>
<dbReference type="GO" id="GO:0005886">
    <property type="term" value="C:plasma membrane"/>
    <property type="evidence" value="ECO:0007669"/>
    <property type="project" value="TreeGrafter"/>
</dbReference>
<feature type="transmembrane region" description="Helical" evidence="12">
    <location>
        <begin position="211"/>
        <end position="234"/>
    </location>
</feature>
<evidence type="ECO:0000259" key="13">
    <source>
        <dbReference type="PROSITE" id="PS50109"/>
    </source>
</evidence>
<organism evidence="15 16">
    <name type="scientific">Methylobacterium symbioticum</name>
    <dbReference type="NCBI Taxonomy" id="2584084"/>
    <lineage>
        <taxon>Bacteria</taxon>
        <taxon>Pseudomonadati</taxon>
        <taxon>Pseudomonadota</taxon>
        <taxon>Alphaproteobacteria</taxon>
        <taxon>Hyphomicrobiales</taxon>
        <taxon>Methylobacteriaceae</taxon>
        <taxon>Methylobacterium</taxon>
    </lineage>
</organism>
<protein>
    <recommendedName>
        <fullName evidence="3">histidine kinase</fullName>
        <ecNumber evidence="3">2.7.13.3</ecNumber>
    </recommendedName>
</protein>
<keyword evidence="9" id="KW-0902">Two-component regulatory system</keyword>
<evidence type="ECO:0000256" key="2">
    <source>
        <dbReference type="ARBA" id="ARBA00004370"/>
    </source>
</evidence>
<evidence type="ECO:0000256" key="12">
    <source>
        <dbReference type="SAM" id="Phobius"/>
    </source>
</evidence>
<sequence>MRDVPAPHALRPKPRRRAWLGGPGSLQRRLLLAAGLFLGVALVAAGLSIGFVLHRFVRGQIDGRLDDRILSLVADLRQDPGALSPDPDARSAKADAARHGPGSGGLPLGGGRDGSPFERHRSGWYWQIRRGETVLGSASLGGRILSLPEIPEKRQDGDRPVPADGTDPWGESLILRILTWPGEAGGPPTILVASAPAAALRGPVLEALRTLGLCLGVVGLFLFAGVLLQVHLGLRPLRRLRDQLAAVRAGGIARLPLRQPAEVRPLVAEINALLDQNAASLDHARGHVANLAHGLKTPLATLSMALAETGADRDGALAPLVASMDRRIRHHLRRARAAAVGGPARARVDLAAHVADLAMVLARIHAEKGVDVVSRVPDGLGVACDPQDLDEMLGNLIENACRWCRGRVRIEARRAGAEVVVWVEDDGQGLDAEARAAVLKRGRRLDESQPGHGFGLPIALELAELYGGSLVLEDAALGGLRVRLTLPG</sequence>
<evidence type="ECO:0000256" key="4">
    <source>
        <dbReference type="ARBA" id="ARBA00022553"/>
    </source>
</evidence>
<evidence type="ECO:0000313" key="16">
    <source>
        <dbReference type="Proteomes" id="UP000410984"/>
    </source>
</evidence>
<evidence type="ECO:0000256" key="3">
    <source>
        <dbReference type="ARBA" id="ARBA00012438"/>
    </source>
</evidence>
<evidence type="ECO:0000256" key="1">
    <source>
        <dbReference type="ARBA" id="ARBA00000085"/>
    </source>
</evidence>
<keyword evidence="10 12" id="KW-0472">Membrane</keyword>
<dbReference type="Gene3D" id="1.10.287.130">
    <property type="match status" value="1"/>
</dbReference>
<feature type="region of interest" description="Disordered" evidence="11">
    <location>
        <begin position="80"/>
        <end position="115"/>
    </location>
</feature>
<evidence type="ECO:0000256" key="6">
    <source>
        <dbReference type="ARBA" id="ARBA00022692"/>
    </source>
</evidence>
<dbReference type="SMART" id="SM00387">
    <property type="entry name" value="HATPase_c"/>
    <property type="match status" value="1"/>
</dbReference>
<dbReference type="AlphaFoldDB" id="A0A509E8S2"/>
<evidence type="ECO:0000256" key="8">
    <source>
        <dbReference type="ARBA" id="ARBA00022989"/>
    </source>
</evidence>
<dbReference type="InterPro" id="IPR003660">
    <property type="entry name" value="HAMP_dom"/>
</dbReference>
<dbReference type="EC" id="2.7.13.3" evidence="3"/>
<dbReference type="PROSITE" id="PS50885">
    <property type="entry name" value="HAMP"/>
    <property type="match status" value="1"/>
</dbReference>
<dbReference type="Proteomes" id="UP000410984">
    <property type="component" value="Unassembled WGS sequence"/>
</dbReference>
<dbReference type="GO" id="GO:0004673">
    <property type="term" value="F:protein histidine kinase activity"/>
    <property type="evidence" value="ECO:0007669"/>
    <property type="project" value="UniProtKB-EC"/>
</dbReference>
<dbReference type="PANTHER" id="PTHR45436">
    <property type="entry name" value="SENSOR HISTIDINE KINASE YKOH"/>
    <property type="match status" value="1"/>
</dbReference>